<dbReference type="InterPro" id="IPR022029">
    <property type="entry name" value="YoaR-like_PG-bd"/>
</dbReference>
<dbReference type="InterPro" id="IPR038054">
    <property type="entry name" value="LD_TPept-like_central_sf"/>
</dbReference>
<dbReference type="InterPro" id="IPR052913">
    <property type="entry name" value="Glycopeptide_resist_protein"/>
</dbReference>
<dbReference type="AlphaFoldDB" id="A0A9X7GSR3"/>
<name>A0A9X7GSR3_BACCE</name>
<feature type="coiled-coil region" evidence="1">
    <location>
        <begin position="243"/>
        <end position="270"/>
    </location>
</feature>
<evidence type="ECO:0000256" key="2">
    <source>
        <dbReference type="SAM" id="Phobius"/>
    </source>
</evidence>
<protein>
    <recommendedName>
        <fullName evidence="3">YoaR-like putative peptidoglycan binding domain-containing protein</fullName>
    </recommendedName>
</protein>
<gene>
    <name evidence="4" type="ORF">COC69_31340</name>
</gene>
<comment type="caution">
    <text evidence="4">The sequence shown here is derived from an EMBL/GenBank/DDBJ whole genome shotgun (WGS) entry which is preliminary data.</text>
</comment>
<keyword evidence="1" id="KW-0175">Coiled coil</keyword>
<dbReference type="EMBL" id="NULI01000293">
    <property type="protein sequence ID" value="PGS63645.1"/>
    <property type="molecule type" value="Genomic_DNA"/>
</dbReference>
<dbReference type="Pfam" id="PF04294">
    <property type="entry name" value="VanW"/>
    <property type="match status" value="1"/>
</dbReference>
<organism evidence="4 5">
    <name type="scientific">Bacillus cereus</name>
    <dbReference type="NCBI Taxonomy" id="1396"/>
    <lineage>
        <taxon>Bacteria</taxon>
        <taxon>Bacillati</taxon>
        <taxon>Bacillota</taxon>
        <taxon>Bacilli</taxon>
        <taxon>Bacillales</taxon>
        <taxon>Bacillaceae</taxon>
        <taxon>Bacillus</taxon>
        <taxon>Bacillus cereus group</taxon>
    </lineage>
</organism>
<keyword evidence="2" id="KW-0472">Membrane</keyword>
<accession>A0A9X7GSR3</accession>
<dbReference type="PANTHER" id="PTHR35788:SF1">
    <property type="entry name" value="EXPORTED PROTEIN"/>
    <property type="match status" value="1"/>
</dbReference>
<dbReference type="Gene3D" id="3.10.20.800">
    <property type="match status" value="1"/>
</dbReference>
<sequence>MSKAINKIILKKKIQRTRRLILILTIILLGLIGIKVVRYTTSVNQRLKNVVLPNTKMEEISVGGMERNKLESIIGKKVQRLTRKKVAFLLADRKQLFTYGEMNVTYSSKQIVDDIFRNQQSTHIWNGISEELEAEIGIRDTRYHLKPVIDEKKIKQFIEKNFKQYNTSPTNASFTSFNNTSQPTLVKSKPGKKIDVNQLQKDIITAIRQDKSEIRVPYLDVQPKIGTEDVQKINTDQVMSEYKTSLDGRNENVRENIAQAAKQLDGLIILPKESFSFNQIVGVTDQKHGYKNAAIIMNNKLVQAAGGGVCQVSSTLYNAVLSANLDIIYRVNHSQRVSYVPMGFDATVADNGPDFKFKNSSTTPIYMRAILENNQFIVRIYGEPLHETVHLYAKNTKQTDSTITVSTYRDIQDNNQNVIKSEQIATSTYHIK</sequence>
<reference evidence="4 5" key="1">
    <citation type="submission" date="2017-09" db="EMBL/GenBank/DDBJ databases">
        <title>Large-scale bioinformatics analysis of Bacillus genomes uncovers conserved roles of natural products in bacterial physiology.</title>
        <authorList>
            <consortium name="Agbiome Team Llc"/>
            <person name="Bleich R.M."/>
            <person name="Grubbs K.J."/>
            <person name="Santa Maria K.C."/>
            <person name="Allen S.E."/>
            <person name="Farag S."/>
            <person name="Shank E.A."/>
            <person name="Bowers A."/>
        </authorList>
    </citation>
    <scope>NUCLEOTIDE SEQUENCE [LARGE SCALE GENOMIC DNA]</scope>
    <source>
        <strain evidence="4 5">AFS041711</strain>
    </source>
</reference>
<dbReference type="Proteomes" id="UP000224203">
    <property type="component" value="Unassembled WGS sequence"/>
</dbReference>
<dbReference type="Pfam" id="PF12229">
    <property type="entry name" value="PG_binding_4"/>
    <property type="match status" value="1"/>
</dbReference>
<evidence type="ECO:0000256" key="1">
    <source>
        <dbReference type="SAM" id="Coils"/>
    </source>
</evidence>
<evidence type="ECO:0000313" key="5">
    <source>
        <dbReference type="Proteomes" id="UP000224203"/>
    </source>
</evidence>
<proteinExistence type="predicted"/>
<dbReference type="InterPro" id="IPR007391">
    <property type="entry name" value="Vancomycin_resist_VanW"/>
</dbReference>
<evidence type="ECO:0000313" key="4">
    <source>
        <dbReference type="EMBL" id="PGS63645.1"/>
    </source>
</evidence>
<dbReference type="SUPFAM" id="SSF143985">
    <property type="entry name" value="L,D-transpeptidase pre-catalytic domain-like"/>
    <property type="match status" value="1"/>
</dbReference>
<dbReference type="PANTHER" id="PTHR35788">
    <property type="entry name" value="EXPORTED PROTEIN-RELATED"/>
    <property type="match status" value="1"/>
</dbReference>
<feature type="transmembrane region" description="Helical" evidence="2">
    <location>
        <begin position="20"/>
        <end position="39"/>
    </location>
</feature>
<keyword evidence="2" id="KW-0812">Transmembrane</keyword>
<evidence type="ECO:0000259" key="3">
    <source>
        <dbReference type="Pfam" id="PF12229"/>
    </source>
</evidence>
<keyword evidence="2" id="KW-1133">Transmembrane helix</keyword>
<feature type="domain" description="YoaR-like putative peptidoglycan binding" evidence="3">
    <location>
        <begin position="97"/>
        <end position="214"/>
    </location>
</feature>